<feature type="region of interest" description="Disordered" evidence="1">
    <location>
        <begin position="40"/>
        <end position="61"/>
    </location>
</feature>
<evidence type="ECO:0000313" key="2">
    <source>
        <dbReference type="EMBL" id="KOO32446.1"/>
    </source>
</evidence>
<keyword evidence="3" id="KW-1185">Reference proteome</keyword>
<proteinExistence type="predicted"/>
<name>A0A0M0K0R1_9EUKA</name>
<gene>
    <name evidence="2" type="ORF">Ctob_014120</name>
</gene>
<evidence type="ECO:0000256" key="1">
    <source>
        <dbReference type="SAM" id="MobiDB-lite"/>
    </source>
</evidence>
<accession>A0A0M0K0R1</accession>
<sequence>MWEGRENPAATFLPQDQLWQVPLAPPEDILSWLSRIGLLQTDEPDDGDQAPRGDSLLEDEFDLDEDGDAVLGVSEPEGAMMSDDVMS</sequence>
<dbReference type="EMBL" id="JWZX01001773">
    <property type="protein sequence ID" value="KOO32446.1"/>
    <property type="molecule type" value="Genomic_DNA"/>
</dbReference>
<protein>
    <submittedName>
        <fullName evidence="2">Uncharacterized protein</fullName>
    </submittedName>
</protein>
<evidence type="ECO:0000313" key="3">
    <source>
        <dbReference type="Proteomes" id="UP000037460"/>
    </source>
</evidence>
<dbReference type="Proteomes" id="UP000037460">
    <property type="component" value="Unassembled WGS sequence"/>
</dbReference>
<organism evidence="2 3">
    <name type="scientific">Chrysochromulina tobinii</name>
    <dbReference type="NCBI Taxonomy" id="1460289"/>
    <lineage>
        <taxon>Eukaryota</taxon>
        <taxon>Haptista</taxon>
        <taxon>Haptophyta</taxon>
        <taxon>Prymnesiophyceae</taxon>
        <taxon>Prymnesiales</taxon>
        <taxon>Chrysochromulinaceae</taxon>
        <taxon>Chrysochromulina</taxon>
    </lineage>
</organism>
<reference evidence="3" key="1">
    <citation type="journal article" date="2015" name="PLoS Genet.">
        <title>Genome Sequence and Transcriptome Analyses of Chrysochromulina tobin: Metabolic Tools for Enhanced Algal Fitness in the Prominent Order Prymnesiales (Haptophyceae).</title>
        <authorList>
            <person name="Hovde B.T."/>
            <person name="Deodato C.R."/>
            <person name="Hunsperger H.M."/>
            <person name="Ryken S.A."/>
            <person name="Yost W."/>
            <person name="Jha R.K."/>
            <person name="Patterson J."/>
            <person name="Monnat R.J. Jr."/>
            <person name="Barlow S.B."/>
            <person name="Starkenburg S.R."/>
            <person name="Cattolico R.A."/>
        </authorList>
    </citation>
    <scope>NUCLEOTIDE SEQUENCE</scope>
    <source>
        <strain evidence="3">CCMP291</strain>
    </source>
</reference>
<dbReference type="AlphaFoldDB" id="A0A0M0K0R1"/>
<comment type="caution">
    <text evidence="2">The sequence shown here is derived from an EMBL/GenBank/DDBJ whole genome shotgun (WGS) entry which is preliminary data.</text>
</comment>